<dbReference type="Gene3D" id="3.80.10.10">
    <property type="entry name" value="Ribonuclease Inhibitor"/>
    <property type="match status" value="1"/>
</dbReference>
<dbReference type="Proteomes" id="UP000284706">
    <property type="component" value="Unassembled WGS sequence"/>
</dbReference>
<name>A0A409W7T8_9AGAR</name>
<evidence type="ECO:0000313" key="3">
    <source>
        <dbReference type="Proteomes" id="UP000284706"/>
    </source>
</evidence>
<dbReference type="Pfam" id="PF12937">
    <property type="entry name" value="F-box-like"/>
    <property type="match status" value="1"/>
</dbReference>
<proteinExistence type="predicted"/>
<dbReference type="AlphaFoldDB" id="A0A409W7T8"/>
<dbReference type="InterPro" id="IPR036047">
    <property type="entry name" value="F-box-like_dom_sf"/>
</dbReference>
<dbReference type="InParanoid" id="A0A409W7T8"/>
<comment type="caution">
    <text evidence="2">The sequence shown here is derived from an EMBL/GenBank/DDBJ whole genome shotgun (WGS) entry which is preliminary data.</text>
</comment>
<accession>A0A409W7T8</accession>
<dbReference type="EMBL" id="NHYE01005331">
    <property type="protein sequence ID" value="PPQ74576.1"/>
    <property type="molecule type" value="Genomic_DNA"/>
</dbReference>
<dbReference type="Gene3D" id="1.20.1280.50">
    <property type="match status" value="1"/>
</dbReference>
<evidence type="ECO:0000259" key="1">
    <source>
        <dbReference type="Pfam" id="PF12937"/>
    </source>
</evidence>
<sequence>MADCDLCAEVVIQNCENIYRTCGDSTCACGKLERLNRRVSEAEDLLQNLYHQRHDLMPTLKLNVVHPSIIHRMPVEISTNIFALCLDFCTPLDLGAVCQAWRNLVWSTPSLWASIDLSFGPFLTPSHIDITQEWLERARGLPLWITFSIRGGFRDHWWQRLYPLVDLLSDHAWHWYFLDLDCLPGPLLHRFSDLEHTSSTLRRFSLKGSGSSPTSLNIRNFRAEFLRLEDPNFDLADLCWTDVTEIRAVLALNQILRAFELAPRVTICAFEVNKCIEDFTRTTPFLHPFVQSLVLQSGSSLQGQGLSLVFKQLLNGITLPALERLTIEVDSDQTNADMRRIDTGSALCNLLIRSACTLKELSISGLSLTNGNIIQIARTHPSLTKLSLFSSIATAWDANYLLSILPNEPLLPSLECFTFDSGRAPFPWDLLPGLFLPFALGTALAQRPLRLVDISCDCSTIPKIGSDIMQQLATFASTMELKMQVRSGERSNRKIDLLEKYIEEMDAVA</sequence>
<dbReference type="OrthoDB" id="2939176at2759"/>
<evidence type="ECO:0000313" key="2">
    <source>
        <dbReference type="EMBL" id="PPQ74576.1"/>
    </source>
</evidence>
<organism evidence="2 3">
    <name type="scientific">Gymnopilus dilepis</name>
    <dbReference type="NCBI Taxonomy" id="231916"/>
    <lineage>
        <taxon>Eukaryota</taxon>
        <taxon>Fungi</taxon>
        <taxon>Dikarya</taxon>
        <taxon>Basidiomycota</taxon>
        <taxon>Agaricomycotina</taxon>
        <taxon>Agaricomycetes</taxon>
        <taxon>Agaricomycetidae</taxon>
        <taxon>Agaricales</taxon>
        <taxon>Agaricineae</taxon>
        <taxon>Hymenogastraceae</taxon>
        <taxon>Gymnopilus</taxon>
    </lineage>
</organism>
<reference evidence="2 3" key="1">
    <citation type="journal article" date="2018" name="Evol. Lett.">
        <title>Horizontal gene cluster transfer increased hallucinogenic mushroom diversity.</title>
        <authorList>
            <person name="Reynolds H.T."/>
            <person name="Vijayakumar V."/>
            <person name="Gluck-Thaler E."/>
            <person name="Korotkin H.B."/>
            <person name="Matheny P.B."/>
            <person name="Slot J.C."/>
        </authorList>
    </citation>
    <scope>NUCLEOTIDE SEQUENCE [LARGE SCALE GENOMIC DNA]</scope>
    <source>
        <strain evidence="2 3">SRW20</strain>
    </source>
</reference>
<dbReference type="InterPro" id="IPR032675">
    <property type="entry name" value="LRR_dom_sf"/>
</dbReference>
<feature type="domain" description="F-box" evidence="1">
    <location>
        <begin position="71"/>
        <end position="117"/>
    </location>
</feature>
<keyword evidence="3" id="KW-1185">Reference proteome</keyword>
<dbReference type="SUPFAM" id="SSF81383">
    <property type="entry name" value="F-box domain"/>
    <property type="match status" value="1"/>
</dbReference>
<gene>
    <name evidence="2" type="ORF">CVT26_007824</name>
</gene>
<protein>
    <recommendedName>
        <fullName evidence="1">F-box domain-containing protein</fullName>
    </recommendedName>
</protein>
<dbReference type="InterPro" id="IPR001810">
    <property type="entry name" value="F-box_dom"/>
</dbReference>